<reference evidence="2 3" key="1">
    <citation type="journal article" date="2016" name="Nat. Commun.">
        <title>Thousands of microbial genomes shed light on interconnected biogeochemical processes in an aquifer system.</title>
        <authorList>
            <person name="Anantharaman K."/>
            <person name="Brown C.T."/>
            <person name="Hug L.A."/>
            <person name="Sharon I."/>
            <person name="Castelle C.J."/>
            <person name="Probst A.J."/>
            <person name="Thomas B.C."/>
            <person name="Singh A."/>
            <person name="Wilkins M.J."/>
            <person name="Karaoz U."/>
            <person name="Brodie E.L."/>
            <person name="Williams K.H."/>
            <person name="Hubbard S.S."/>
            <person name="Banfield J.F."/>
        </authorList>
    </citation>
    <scope>NUCLEOTIDE SEQUENCE [LARGE SCALE GENOMIC DNA]</scope>
</reference>
<dbReference type="Pfam" id="PF18723">
    <property type="entry name" value="HMUDK_hel"/>
    <property type="match status" value="1"/>
</dbReference>
<comment type="caution">
    <text evidence="2">The sequence shown here is derived from an EMBL/GenBank/DDBJ whole genome shotgun (WGS) entry which is preliminary data.</text>
</comment>
<dbReference type="STRING" id="1797263.A2397_00385"/>
<evidence type="ECO:0000259" key="1">
    <source>
        <dbReference type="Pfam" id="PF18723"/>
    </source>
</evidence>
<evidence type="ECO:0000313" key="3">
    <source>
        <dbReference type="Proteomes" id="UP000176424"/>
    </source>
</evidence>
<feature type="domain" description="5-hmdU DNA kinase helical" evidence="1">
    <location>
        <begin position="6"/>
        <end position="283"/>
    </location>
</feature>
<evidence type="ECO:0000313" key="2">
    <source>
        <dbReference type="EMBL" id="OGD09983.1"/>
    </source>
</evidence>
<accession>A0A1F4ZU78</accession>
<protein>
    <recommendedName>
        <fullName evidence="1">5-hmdU DNA kinase helical domain-containing protein</fullName>
    </recommendedName>
</protein>
<organism evidence="2 3">
    <name type="scientific">Candidatus Amesbacteria bacterium RIFOXYB1_FULL_44_23</name>
    <dbReference type="NCBI Taxonomy" id="1797263"/>
    <lineage>
        <taxon>Bacteria</taxon>
        <taxon>Candidatus Amesiibacteriota</taxon>
    </lineage>
</organism>
<dbReference type="EMBL" id="MEXR01000017">
    <property type="protein sequence ID" value="OGD09983.1"/>
    <property type="molecule type" value="Genomic_DNA"/>
</dbReference>
<dbReference type="Proteomes" id="UP000176424">
    <property type="component" value="Unassembled WGS sequence"/>
</dbReference>
<proteinExistence type="predicted"/>
<gene>
    <name evidence="2" type="ORF">A2397_00385</name>
</gene>
<sequence>MKIREEVYNTYWRTAAERQEIFFKKILNSPAPFTADPIYQNYKFCNVYRASDRVSQFLIKDVIYKQVYSSENILFRILLFRLLNKIETWIELEMLLGAIQLKTFDVDKYAKALDSIKARNGVIYGNAFILCANKSFGFEKKHQNHLALLRKVFKNGTFSAELIRSRSLKELFEKLRTLPLIGNFMAYQIAIDFNYSEVFDFDENDFTVAGPGAIRGINKCFVDLEGKSYEYMIQFIVENQDKEFKRLGLTFKSLFGRPMHAIDCQGWFCETDKYARVKFPELKSNRVRIKTLYNPVSKKMELFYPPKWKINESIQSTLPGIRA</sequence>
<dbReference type="InterPro" id="IPR040684">
    <property type="entry name" value="HMUDK_hel"/>
</dbReference>
<dbReference type="AlphaFoldDB" id="A0A1F4ZU78"/>
<name>A0A1F4ZU78_9BACT</name>